<dbReference type="EMBL" id="MU251245">
    <property type="protein sequence ID" value="KAG9257400.1"/>
    <property type="molecule type" value="Genomic_DNA"/>
</dbReference>
<evidence type="ECO:0000313" key="3">
    <source>
        <dbReference type="Proteomes" id="UP000887229"/>
    </source>
</evidence>
<dbReference type="Proteomes" id="UP000887229">
    <property type="component" value="Unassembled WGS sequence"/>
</dbReference>
<evidence type="ECO:0000313" key="2">
    <source>
        <dbReference type="EMBL" id="KAG9257400.1"/>
    </source>
</evidence>
<reference evidence="2" key="1">
    <citation type="journal article" date="2021" name="IMA Fungus">
        <title>Genomic characterization of three marine fungi, including Emericellopsis atlantica sp. nov. with signatures of a generalist lifestyle and marine biomass degradation.</title>
        <authorList>
            <person name="Hagestad O.C."/>
            <person name="Hou L."/>
            <person name="Andersen J.H."/>
            <person name="Hansen E.H."/>
            <person name="Altermark B."/>
            <person name="Li C."/>
            <person name="Kuhnert E."/>
            <person name="Cox R.J."/>
            <person name="Crous P.W."/>
            <person name="Spatafora J.W."/>
            <person name="Lail K."/>
            <person name="Amirebrahimi M."/>
            <person name="Lipzen A."/>
            <person name="Pangilinan J."/>
            <person name="Andreopoulos W."/>
            <person name="Hayes R.D."/>
            <person name="Ng V."/>
            <person name="Grigoriev I.V."/>
            <person name="Jackson S.A."/>
            <person name="Sutton T.D.S."/>
            <person name="Dobson A.D.W."/>
            <person name="Rama T."/>
        </authorList>
    </citation>
    <scope>NUCLEOTIDE SEQUENCE</scope>
    <source>
        <strain evidence="2">TS7</strain>
    </source>
</reference>
<proteinExistence type="predicted"/>
<feature type="compositionally biased region" description="Basic residues" evidence="1">
    <location>
        <begin position="34"/>
        <end position="47"/>
    </location>
</feature>
<organism evidence="2 3">
    <name type="scientific">Emericellopsis atlantica</name>
    <dbReference type="NCBI Taxonomy" id="2614577"/>
    <lineage>
        <taxon>Eukaryota</taxon>
        <taxon>Fungi</taxon>
        <taxon>Dikarya</taxon>
        <taxon>Ascomycota</taxon>
        <taxon>Pezizomycotina</taxon>
        <taxon>Sordariomycetes</taxon>
        <taxon>Hypocreomycetidae</taxon>
        <taxon>Hypocreales</taxon>
        <taxon>Bionectriaceae</taxon>
        <taxon>Emericellopsis</taxon>
    </lineage>
</organism>
<dbReference type="RefSeq" id="XP_046121324.1">
    <property type="nucleotide sequence ID" value="XM_046259453.1"/>
</dbReference>
<dbReference type="GeneID" id="70290356"/>
<gene>
    <name evidence="2" type="ORF">F5Z01DRAFT_385102</name>
</gene>
<dbReference type="AlphaFoldDB" id="A0A9P8CSN9"/>
<accession>A0A9P8CSN9</accession>
<evidence type="ECO:0000256" key="1">
    <source>
        <dbReference type="SAM" id="MobiDB-lite"/>
    </source>
</evidence>
<comment type="caution">
    <text evidence="2">The sequence shown here is derived from an EMBL/GenBank/DDBJ whole genome shotgun (WGS) entry which is preliminary data.</text>
</comment>
<sequence>MYGHPTALHGQRWWDPRNTPIAVPPPRGSSQPHSQRKKPAAAWHRMHQTPPTWHPADWTPDLAGAALPRAWCKTFRCMSLAQEAMRQADGIACLCPSSQLFCTCCSYTQGHCHPAQGNKSDWDRIPLLRKGILTKNDICEYLDFYFETLWRVRPVIHPFFADQADITSLQQTSLFS</sequence>
<dbReference type="OrthoDB" id="2262349at2759"/>
<feature type="region of interest" description="Disordered" evidence="1">
    <location>
        <begin position="1"/>
        <end position="57"/>
    </location>
</feature>
<name>A0A9P8CSN9_9HYPO</name>
<protein>
    <submittedName>
        <fullName evidence="2">Uncharacterized protein</fullName>
    </submittedName>
</protein>
<keyword evidence="3" id="KW-1185">Reference proteome</keyword>